<dbReference type="SUPFAM" id="SSF101941">
    <property type="entry name" value="NAC domain"/>
    <property type="match status" value="1"/>
</dbReference>
<dbReference type="InterPro" id="IPR036093">
    <property type="entry name" value="NAC_dom_sf"/>
</dbReference>
<dbReference type="Proteomes" id="UP001642360">
    <property type="component" value="Unassembled WGS sequence"/>
</dbReference>
<dbReference type="PANTHER" id="PTHR31719:SF179">
    <property type="entry name" value="OS08G0148400 PROTEIN"/>
    <property type="match status" value="1"/>
</dbReference>
<evidence type="ECO:0000256" key="3">
    <source>
        <dbReference type="ARBA" id="ARBA00023163"/>
    </source>
</evidence>
<evidence type="ECO:0000256" key="1">
    <source>
        <dbReference type="ARBA" id="ARBA00023015"/>
    </source>
</evidence>
<evidence type="ECO:0000256" key="4">
    <source>
        <dbReference type="ARBA" id="ARBA00023242"/>
    </source>
</evidence>
<dbReference type="AlphaFoldDB" id="A0ABC8T5K7"/>
<keyword evidence="2" id="KW-0238">DNA-binding</keyword>
<proteinExistence type="predicted"/>
<dbReference type="GO" id="GO:0003677">
    <property type="term" value="F:DNA binding"/>
    <property type="evidence" value="ECO:0007669"/>
    <property type="project" value="UniProtKB-KW"/>
</dbReference>
<evidence type="ECO:0000256" key="2">
    <source>
        <dbReference type="ARBA" id="ARBA00023125"/>
    </source>
</evidence>
<evidence type="ECO:0000259" key="5">
    <source>
        <dbReference type="PROSITE" id="PS51005"/>
    </source>
</evidence>
<keyword evidence="3" id="KW-0804">Transcription</keyword>
<dbReference type="InterPro" id="IPR003441">
    <property type="entry name" value="NAC-dom"/>
</dbReference>
<dbReference type="PANTHER" id="PTHR31719">
    <property type="entry name" value="NAC TRANSCRIPTION FACTOR 56"/>
    <property type="match status" value="1"/>
</dbReference>
<dbReference type="PROSITE" id="PS51005">
    <property type="entry name" value="NAC"/>
    <property type="match status" value="1"/>
</dbReference>
<comment type="caution">
    <text evidence="6">The sequence shown here is derived from an EMBL/GenBank/DDBJ whole genome shotgun (WGS) entry which is preliminary data.</text>
</comment>
<organism evidence="6 7">
    <name type="scientific">Ilex paraguariensis</name>
    <name type="common">yerba mate</name>
    <dbReference type="NCBI Taxonomy" id="185542"/>
    <lineage>
        <taxon>Eukaryota</taxon>
        <taxon>Viridiplantae</taxon>
        <taxon>Streptophyta</taxon>
        <taxon>Embryophyta</taxon>
        <taxon>Tracheophyta</taxon>
        <taxon>Spermatophyta</taxon>
        <taxon>Magnoliopsida</taxon>
        <taxon>eudicotyledons</taxon>
        <taxon>Gunneridae</taxon>
        <taxon>Pentapetalae</taxon>
        <taxon>asterids</taxon>
        <taxon>campanulids</taxon>
        <taxon>Aquifoliales</taxon>
        <taxon>Aquifoliaceae</taxon>
        <taxon>Ilex</taxon>
    </lineage>
</organism>
<name>A0ABC8T5K7_9AQUA</name>
<keyword evidence="4" id="KW-0539">Nucleus</keyword>
<dbReference type="Gene3D" id="2.170.150.80">
    <property type="entry name" value="NAC domain"/>
    <property type="match status" value="1"/>
</dbReference>
<accession>A0ABC8T5K7</accession>
<gene>
    <name evidence="6" type="ORF">ILEXP_LOCUS33849</name>
</gene>
<dbReference type="Pfam" id="PF02365">
    <property type="entry name" value="NAM"/>
    <property type="match status" value="1"/>
</dbReference>
<protein>
    <recommendedName>
        <fullName evidence="5">NAC domain-containing protein</fullName>
    </recommendedName>
</protein>
<keyword evidence="7" id="KW-1185">Reference proteome</keyword>
<evidence type="ECO:0000313" key="6">
    <source>
        <dbReference type="EMBL" id="CAK9164703.1"/>
    </source>
</evidence>
<keyword evidence="1" id="KW-0805">Transcription regulation</keyword>
<evidence type="ECO:0000313" key="7">
    <source>
        <dbReference type="Proteomes" id="UP001642360"/>
    </source>
</evidence>
<sequence length="399" mass="45295">MLNAGILNTYRLMASRLRNGEEKGSATKNSDQLCNKRSRGKASVLPLKKLKDISSSLDGLSLSIPVNKMGGSIDLNLNCFDSGHSNPQQKKQRRCWSPELSRRFVNALHELGGAQEKYEVVGEKEWYFFTPRDRKYRNGSRPDRKAGDGYWKATGADKLVKCKGVTVGYRKALVFYEGRPPKGNKTNWIMHEYRVDEPPRKRSGGNSMRLDDWVLCRIYKKADTSPKNRKRDREGELVGYAKELVDGNSVNNSHLEGLTYDYNDMNGFINMYDNDEQSPLQNVLTEIPHFMDASLSNMVEFNGHLQPSYNYGPQPTYFGLPVYPTENTSMPKYLKEDACVSKLKGFQDDIWSIPNIDNGEISSQFGFSNMTYTEPPMNLDYVVHNMAPNNPPNNPPSNP</sequence>
<reference evidence="6 7" key="1">
    <citation type="submission" date="2024-02" db="EMBL/GenBank/DDBJ databases">
        <authorList>
            <person name="Vignale AGUSTIN F."/>
            <person name="Sosa J E."/>
            <person name="Modenutti C."/>
        </authorList>
    </citation>
    <scope>NUCLEOTIDE SEQUENCE [LARGE SCALE GENOMIC DNA]</scope>
</reference>
<dbReference type="EMBL" id="CAUOFW020004269">
    <property type="protein sequence ID" value="CAK9164703.1"/>
    <property type="molecule type" value="Genomic_DNA"/>
</dbReference>
<feature type="domain" description="NAC" evidence="5">
    <location>
        <begin position="71"/>
        <end position="221"/>
    </location>
</feature>